<evidence type="ECO:0000256" key="2">
    <source>
        <dbReference type="ARBA" id="ARBA00022704"/>
    </source>
</evidence>
<keyword evidence="1" id="KW-0646">Protease inhibitor</keyword>
<organism evidence="4 5">
    <name type="scientific">Rhodococcus spelaei</name>
    <dbReference type="NCBI Taxonomy" id="2546320"/>
    <lineage>
        <taxon>Bacteria</taxon>
        <taxon>Bacillati</taxon>
        <taxon>Actinomycetota</taxon>
        <taxon>Actinomycetes</taxon>
        <taxon>Mycobacteriales</taxon>
        <taxon>Nocardiaceae</taxon>
        <taxon>Rhodococcus</taxon>
    </lineage>
</organism>
<dbReference type="InterPro" id="IPR036331">
    <property type="entry name" value="Chagasin-like_sf"/>
</dbReference>
<feature type="domain" description="Proteinase inhibitor I42 chagasin" evidence="3">
    <location>
        <begin position="15"/>
        <end position="100"/>
    </location>
</feature>
<protein>
    <submittedName>
        <fullName evidence="4">Protease inhibitor I42 family protein</fullName>
    </submittedName>
</protein>
<dbReference type="Proteomes" id="UP000316256">
    <property type="component" value="Unassembled WGS sequence"/>
</dbReference>
<dbReference type="PANTHER" id="PTHR36530">
    <property type="entry name" value="INHIBITOR OF CYSTEINE PEPTIDASE"/>
    <property type="match status" value="1"/>
</dbReference>
<dbReference type="SUPFAM" id="SSF141066">
    <property type="entry name" value="ICP-like"/>
    <property type="match status" value="1"/>
</dbReference>
<proteinExistence type="predicted"/>
<dbReference type="PANTHER" id="PTHR36530:SF1">
    <property type="entry name" value="AMOEBIASIN-1"/>
    <property type="match status" value="1"/>
</dbReference>
<dbReference type="Pfam" id="PF09394">
    <property type="entry name" value="Inhibitor_I42"/>
    <property type="match status" value="1"/>
</dbReference>
<name>A0A541BMS5_9NOCA</name>
<evidence type="ECO:0000313" key="5">
    <source>
        <dbReference type="Proteomes" id="UP000316256"/>
    </source>
</evidence>
<keyword evidence="2" id="KW-0789">Thiol protease inhibitor</keyword>
<dbReference type="GO" id="GO:0004869">
    <property type="term" value="F:cysteine-type endopeptidase inhibitor activity"/>
    <property type="evidence" value="ECO:0007669"/>
    <property type="project" value="UniProtKB-KW"/>
</dbReference>
<comment type="caution">
    <text evidence="4">The sequence shown here is derived from an EMBL/GenBank/DDBJ whole genome shotgun (WGS) entry which is preliminary data.</text>
</comment>
<dbReference type="InterPro" id="IPR052781">
    <property type="entry name" value="Cys_protease_inhibitor_I42"/>
</dbReference>
<gene>
    <name evidence="4" type="ORF">FK531_09180</name>
</gene>
<evidence type="ECO:0000313" key="4">
    <source>
        <dbReference type="EMBL" id="TQF73633.1"/>
    </source>
</evidence>
<sequence length="102" mass="11188">MDDPHRVCCHTVIRATVGGAFRVDLDSTPVSGYRWRLRELPDGIELVDADFTPASNARLGAGGIQHFELRAAVAGRFSLTFTLERSWEATAVDSRVVDVEVS</sequence>
<dbReference type="InterPro" id="IPR018990">
    <property type="entry name" value="Prot_inh_I42_chagasin"/>
</dbReference>
<dbReference type="AlphaFoldDB" id="A0A541BMS5"/>
<evidence type="ECO:0000259" key="3">
    <source>
        <dbReference type="Pfam" id="PF09394"/>
    </source>
</evidence>
<evidence type="ECO:0000256" key="1">
    <source>
        <dbReference type="ARBA" id="ARBA00022690"/>
    </source>
</evidence>
<dbReference type="Gene3D" id="2.60.40.2020">
    <property type="match status" value="1"/>
</dbReference>
<dbReference type="OrthoDB" id="3556586at2"/>
<dbReference type="EMBL" id="VIGH01000003">
    <property type="protein sequence ID" value="TQF73633.1"/>
    <property type="molecule type" value="Genomic_DNA"/>
</dbReference>
<accession>A0A541BMS5</accession>
<reference evidence="4 5" key="1">
    <citation type="submission" date="2019-06" db="EMBL/GenBank/DDBJ databases">
        <title>Rhodococcus spaelei sp. nov., isolated from a cave.</title>
        <authorList>
            <person name="Lee S.D."/>
        </authorList>
    </citation>
    <scope>NUCLEOTIDE SEQUENCE [LARGE SCALE GENOMIC DNA]</scope>
    <source>
        <strain evidence="4 5">C9-5</strain>
    </source>
</reference>
<keyword evidence="5" id="KW-1185">Reference proteome</keyword>